<organism evidence="2 3">
    <name type="scientific">Araneus ventricosus</name>
    <name type="common">Orbweaver spider</name>
    <name type="synonym">Epeira ventricosa</name>
    <dbReference type="NCBI Taxonomy" id="182803"/>
    <lineage>
        <taxon>Eukaryota</taxon>
        <taxon>Metazoa</taxon>
        <taxon>Ecdysozoa</taxon>
        <taxon>Arthropoda</taxon>
        <taxon>Chelicerata</taxon>
        <taxon>Arachnida</taxon>
        <taxon>Araneae</taxon>
        <taxon>Araneomorphae</taxon>
        <taxon>Entelegynae</taxon>
        <taxon>Araneoidea</taxon>
        <taxon>Araneidae</taxon>
        <taxon>Araneus</taxon>
    </lineage>
</organism>
<feature type="region of interest" description="Disordered" evidence="1">
    <location>
        <begin position="56"/>
        <end position="86"/>
    </location>
</feature>
<evidence type="ECO:0000313" key="2">
    <source>
        <dbReference type="EMBL" id="GBM64102.1"/>
    </source>
</evidence>
<sequence>MVLYMYGVLMHKDAYAGAPSKLSSTAARTPASESPENTPEKPRYPFLSYFSILLSSRPKPPSQAEAPPKVKTSQCRSYQLKPSENF</sequence>
<feature type="region of interest" description="Disordered" evidence="1">
    <location>
        <begin position="19"/>
        <end position="44"/>
    </location>
</feature>
<comment type="caution">
    <text evidence="2">The sequence shown here is derived from an EMBL/GenBank/DDBJ whole genome shotgun (WGS) entry which is preliminary data.</text>
</comment>
<name>A0A4Y2HFM3_ARAVE</name>
<dbReference type="AlphaFoldDB" id="A0A4Y2HFM3"/>
<gene>
    <name evidence="2" type="ORF">AVEN_173257_1</name>
</gene>
<evidence type="ECO:0000313" key="3">
    <source>
        <dbReference type="Proteomes" id="UP000499080"/>
    </source>
</evidence>
<protein>
    <submittedName>
        <fullName evidence="2">Uncharacterized protein</fullName>
    </submittedName>
</protein>
<dbReference type="EMBL" id="BGPR01001909">
    <property type="protein sequence ID" value="GBM64102.1"/>
    <property type="molecule type" value="Genomic_DNA"/>
</dbReference>
<dbReference type="Proteomes" id="UP000499080">
    <property type="component" value="Unassembled WGS sequence"/>
</dbReference>
<proteinExistence type="predicted"/>
<feature type="compositionally biased region" description="Polar residues" evidence="1">
    <location>
        <begin position="21"/>
        <end position="37"/>
    </location>
</feature>
<accession>A0A4Y2HFM3</accession>
<keyword evidence="3" id="KW-1185">Reference proteome</keyword>
<evidence type="ECO:0000256" key="1">
    <source>
        <dbReference type="SAM" id="MobiDB-lite"/>
    </source>
</evidence>
<reference evidence="2 3" key="1">
    <citation type="journal article" date="2019" name="Sci. Rep.">
        <title>Orb-weaving spider Araneus ventricosus genome elucidates the spidroin gene catalogue.</title>
        <authorList>
            <person name="Kono N."/>
            <person name="Nakamura H."/>
            <person name="Ohtoshi R."/>
            <person name="Moran D.A.P."/>
            <person name="Shinohara A."/>
            <person name="Yoshida Y."/>
            <person name="Fujiwara M."/>
            <person name="Mori M."/>
            <person name="Tomita M."/>
            <person name="Arakawa K."/>
        </authorList>
    </citation>
    <scope>NUCLEOTIDE SEQUENCE [LARGE SCALE GENOMIC DNA]</scope>
</reference>
<feature type="compositionally biased region" description="Polar residues" evidence="1">
    <location>
        <begin position="71"/>
        <end position="86"/>
    </location>
</feature>